<feature type="region of interest" description="Disordered" evidence="1">
    <location>
        <begin position="572"/>
        <end position="617"/>
    </location>
</feature>
<feature type="compositionally biased region" description="Acidic residues" evidence="1">
    <location>
        <begin position="73"/>
        <end position="103"/>
    </location>
</feature>
<evidence type="ECO:0000313" key="3">
    <source>
        <dbReference type="EMBL" id="OAN40299.1"/>
    </source>
</evidence>
<proteinExistence type="predicted"/>
<gene>
    <name evidence="3" type="ORF">A4X20_14340</name>
</gene>
<dbReference type="RefSeq" id="WP_064280631.1">
    <property type="nucleotide sequence ID" value="NZ_LWCS01000013.1"/>
</dbReference>
<dbReference type="EMBL" id="LWCS01000013">
    <property type="protein sequence ID" value="OAN40299.1"/>
    <property type="molecule type" value="Genomic_DNA"/>
</dbReference>
<feature type="compositionally biased region" description="Low complexity" evidence="1">
    <location>
        <begin position="30"/>
        <end position="50"/>
    </location>
</feature>
<keyword evidence="2" id="KW-0732">Signal</keyword>
<evidence type="ECO:0000256" key="1">
    <source>
        <dbReference type="SAM" id="MobiDB-lite"/>
    </source>
</evidence>
<comment type="caution">
    <text evidence="3">The sequence shown here is derived from an EMBL/GenBank/DDBJ whole genome shotgun (WGS) entry which is preliminary data.</text>
</comment>
<feature type="signal peptide" evidence="2">
    <location>
        <begin position="1"/>
        <end position="34"/>
    </location>
</feature>
<sequence>MKPVTLTTRAAATTAATVAIGLGVALASTPVASADPSSGDSSSSANEAPSRTSKADRSAESSAEENDSAGAEENADEDTDEPEGDDSATPDSDDEAAESDTEAESASGSEALEQDNDANEDTVTRTVVQPVVTAVAAPEVDTSELPVNNNNVPSPVKWLQAAAARREVGDDAPNTSLLGTVSNSAQNQAVTAPVGASTPAARTINLGASPLTPGERIFEAAKLLLEPVRKLLVDLRLIPASRGDEVFPGSCVDGRCAPSTDIPVPQPSVQTIFVNLTGRALTLTNLKTNDPLAYGPQNGFVLGVNRQVEMAFYTNNDESTPSRGTMDWSAGSDKFSVYVNSSGASVTTSNANVQSDVYNTQNPVTGIPQAAVRQTVLFLPKAGTQITIDPTDGVGQAIVATAMCGVSGAGTCTQEAVDSTIEYTLPKNVGATLFNYGSINSTNTYEVSHEASKSSGIEENLKVVAGGSLNFSLLGITFQTEIGGVIQQKYGHSWTDGVLAKQGVIETVAPGKYGQIQLSYAQYHDFVNMTLTNMGVTITIPNVEYVSAVPENAVDEDGRPLAPPVWTIVDYDIGTGPDPSPNSTSTPTAPTNTKEPANQPVPPAIQTSAPAPAPGPKSFGRAIGDYLEAQFESFLRLPNVLFGDASARQLSTRGFEIVNLTPYTQRLKSISGEYESDESPAVGQLLAPFQMVRVEVDYASYGRQDVTIVWERTDATSVTSTATLSNFPDGGSAVLCTNSACMDGGEDEANEAEVMYLIQGSPGTFDLTTNTSVATAALDAACAYGADNSTPGSCSVNVTGQSYFTEPVVEPWETLNNRTSQDGAYTYSVTVYNSETNSWSVGGGIKLKEKSGVFIAQQLEIEATTLYTGSTMQKESETISIRQNLPSMTTGTLSKGDVMLRSYGDFVVNLPNATLLVRGQWIENASGLTAYGPVISLDDYPIQ</sequence>
<evidence type="ECO:0000256" key="2">
    <source>
        <dbReference type="SAM" id="SignalP"/>
    </source>
</evidence>
<evidence type="ECO:0000313" key="4">
    <source>
        <dbReference type="Proteomes" id="UP000078396"/>
    </source>
</evidence>
<organism evidence="3 4">
    <name type="scientific">Mycolicibacterium iranicum</name>
    <name type="common">Mycobacterium iranicum</name>
    <dbReference type="NCBI Taxonomy" id="912594"/>
    <lineage>
        <taxon>Bacteria</taxon>
        <taxon>Bacillati</taxon>
        <taxon>Actinomycetota</taxon>
        <taxon>Actinomycetes</taxon>
        <taxon>Mycobacteriales</taxon>
        <taxon>Mycobacteriaceae</taxon>
        <taxon>Mycolicibacterium</taxon>
    </lineage>
</organism>
<accession>A0A178M1Q9</accession>
<feature type="region of interest" description="Disordered" evidence="1">
    <location>
        <begin position="30"/>
        <end position="122"/>
    </location>
</feature>
<feature type="chain" id="PRO_5008091624" evidence="2">
    <location>
        <begin position="35"/>
        <end position="943"/>
    </location>
</feature>
<dbReference type="AlphaFoldDB" id="A0A178M1Q9"/>
<feature type="compositionally biased region" description="Low complexity" evidence="1">
    <location>
        <begin position="574"/>
        <end position="593"/>
    </location>
</feature>
<name>A0A178M1Q9_MYCIR</name>
<reference evidence="3 4" key="1">
    <citation type="submission" date="2016-04" db="EMBL/GenBank/DDBJ databases">
        <title>Draft Genome Sequences of Staphylococcus capitis Strain H36, S. capitis Strain H65, S. cohnii Strain H62, S. hominis Strain H69, Mycobacterium iranicum Strain H39, Plantibacter sp. Strain H53, Pseudomonas oryzihabitans Strain H72, and Microbacterium sp. Strain H83, isolated from residential settings.</title>
        <authorList>
            <person name="Lymperopoulou D."/>
            <person name="Adams R.I."/>
            <person name="Lindow S."/>
            <person name="Coil D.A."/>
            <person name="Jospin G."/>
            <person name="Eisen J.A."/>
        </authorList>
    </citation>
    <scope>NUCLEOTIDE SEQUENCE [LARGE SCALE GENOMIC DNA]</scope>
    <source>
        <strain evidence="3 4">H39</strain>
    </source>
</reference>
<dbReference type="Proteomes" id="UP000078396">
    <property type="component" value="Unassembled WGS sequence"/>
</dbReference>
<dbReference type="OrthoDB" id="4662920at2"/>
<protein>
    <submittedName>
        <fullName evidence="3">Uncharacterized protein</fullName>
    </submittedName>
</protein>